<dbReference type="PANTHER" id="PTHR35807:SF1">
    <property type="entry name" value="TRANSCRIPTIONAL REGULATOR REDD"/>
    <property type="match status" value="1"/>
</dbReference>
<dbReference type="Pfam" id="PF13191">
    <property type="entry name" value="AAA_16"/>
    <property type="match status" value="1"/>
</dbReference>
<keyword evidence="2" id="KW-0805">Transcription regulation</keyword>
<dbReference type="SUPFAM" id="SSF48452">
    <property type="entry name" value="TPR-like"/>
    <property type="match status" value="1"/>
</dbReference>
<feature type="domain" description="OmpR/PhoB-type" evidence="5">
    <location>
        <begin position="28"/>
        <end position="102"/>
    </location>
</feature>
<reference evidence="7" key="1">
    <citation type="submission" date="2020-11" db="EMBL/GenBank/DDBJ databases">
        <title>Nocardia NEAU-351.nov., a novel actinomycete isolated from the cow dung.</title>
        <authorList>
            <person name="Zhang X."/>
        </authorList>
    </citation>
    <scope>NUCLEOTIDE SEQUENCE</scope>
    <source>
        <strain evidence="7">NEAU-351</strain>
    </source>
</reference>
<dbReference type="InterPro" id="IPR041664">
    <property type="entry name" value="AAA_16"/>
</dbReference>
<keyword evidence="8" id="KW-1185">Reference proteome</keyword>
<dbReference type="EMBL" id="JADMLG010000029">
    <property type="protein sequence ID" value="MBH0781770.1"/>
    <property type="molecule type" value="Genomic_DNA"/>
</dbReference>
<dbReference type="InterPro" id="IPR005158">
    <property type="entry name" value="BTAD"/>
</dbReference>
<dbReference type="InterPro" id="IPR016032">
    <property type="entry name" value="Sig_transdc_resp-reg_C-effctor"/>
</dbReference>
<dbReference type="Gene3D" id="1.25.40.10">
    <property type="entry name" value="Tetratricopeptide repeat domain"/>
    <property type="match status" value="1"/>
</dbReference>
<organism evidence="7 8">
    <name type="scientific">Nocardia bovistercoris</name>
    <dbReference type="NCBI Taxonomy" id="2785916"/>
    <lineage>
        <taxon>Bacteria</taxon>
        <taxon>Bacillati</taxon>
        <taxon>Actinomycetota</taxon>
        <taxon>Actinomycetes</taxon>
        <taxon>Mycobacteriales</taxon>
        <taxon>Nocardiaceae</taxon>
        <taxon>Nocardia</taxon>
    </lineage>
</organism>
<dbReference type="InterPro" id="IPR027417">
    <property type="entry name" value="P-loop_NTPase"/>
</dbReference>
<dbReference type="PANTHER" id="PTHR35807">
    <property type="entry name" value="TRANSCRIPTIONAL REGULATOR REDD-RELATED"/>
    <property type="match status" value="1"/>
</dbReference>
<dbReference type="AlphaFoldDB" id="A0A931IK65"/>
<dbReference type="SUPFAM" id="SSF52540">
    <property type="entry name" value="P-loop containing nucleoside triphosphate hydrolases"/>
    <property type="match status" value="1"/>
</dbReference>
<dbReference type="SMART" id="SM00862">
    <property type="entry name" value="Trans_reg_C"/>
    <property type="match status" value="1"/>
</dbReference>
<evidence type="ECO:0000256" key="3">
    <source>
        <dbReference type="ARBA" id="ARBA00023125"/>
    </source>
</evidence>
<evidence type="ECO:0000256" key="2">
    <source>
        <dbReference type="ARBA" id="ARBA00023015"/>
    </source>
</evidence>
<dbReference type="InterPro" id="IPR001867">
    <property type="entry name" value="OmpR/PhoB-type_DNA-bd"/>
</dbReference>
<dbReference type="InterPro" id="IPR036388">
    <property type="entry name" value="WH-like_DNA-bd_sf"/>
</dbReference>
<evidence type="ECO:0000313" key="7">
    <source>
        <dbReference type="EMBL" id="MBH0781770.1"/>
    </source>
</evidence>
<keyword evidence="3" id="KW-0238">DNA-binding</keyword>
<dbReference type="Pfam" id="PF03704">
    <property type="entry name" value="BTAD"/>
    <property type="match status" value="1"/>
</dbReference>
<dbReference type="GO" id="GO:0000160">
    <property type="term" value="P:phosphorelay signal transduction system"/>
    <property type="evidence" value="ECO:0007669"/>
    <property type="project" value="InterPro"/>
</dbReference>
<evidence type="ECO:0000256" key="1">
    <source>
        <dbReference type="ARBA" id="ARBA00005820"/>
    </source>
</evidence>
<dbReference type="GO" id="GO:0006355">
    <property type="term" value="P:regulation of DNA-templated transcription"/>
    <property type="evidence" value="ECO:0007669"/>
    <property type="project" value="InterPro"/>
</dbReference>
<sequence>MTLVSDWSADDRPAIAVLGPLEVRGPDGVRIEIAARKHAELLVVLAAERSARSAGYLCELLWRGAPPDSALVTLQGYVSRLRRILKPLPDLRIDTVANGYVLRCAGSGTDLDLLDELSRDARAAHADGDLERAVDLLDRALRLWRGEPLAEVADITELAPERTRLDELRSDLVELCAEGLLVLGRARPAVTLLTEEYERHPLRESTARLLALALRDGGRVSEALDVLVRLRRDLREEFGLDPTADTVRVENEIRDPPEAPAPVAGPDLIGRDEVAATLDHAWRRSLRGLTVVTVRGAAGIGKTAVVEDAVRRHNADAYFTAGVNGVGAAMATLTPWLDKAALDGRAAPHPPTARALAALFADVARETGHVVAVLDDAQWADIDSMRMISAAMRVLRAHPVLLLITVRPEPPEPEMDAVLRVLRAAGTPVFLDLAPLSEAAISALVAAELGAGDPRVRAAIVARSAGSPFLATQLCDLARAGRPVSGAASEITAAKLAAVSPAARESAELLAVIGARTSIGLLAAADTAPGFDTRISELAAAQVITVESDRTRSGETFDRRCARDRYPRTTLGFTHDLVRAAVLEGIGVVRKSLLHSRIADALAEHRPDAVTERARHLSEAALDARDNAAAHACLAAARDAARRGAATECAEFAERGLRHADPGDTAAVIELEQLAGQAHHRLGHYEAATAHFDRAGLLCDARGDRAGLARTALLAAPRGVAGYFSGYGVVQTGSSGLRARALANRLELDTDLVAEIEAMEAVDRAVHGLAGDLDALAEARSRSAPGSSSWPQVLLAEFVCTWDPTTVAARHKIAEELEELAGHDREARAAAVHLRRVCALESGDLRLVRRLSAEFARLAVDGGTDLAATQLWWQVMLAVLRGDYAGSHALMTRFAEDLGAVDGPARLLADASLLTSGSIELWHDGRLGEALAEADRMAEDFDEDFGIVVAMAAAETGDHERALHLIETVVALPGRLHGPRVVVRVPLLIEALLTVGQHAPHHRALVTELTAALEPLTEGWGETLIVQWPGLVCLGPSGLYRGTARGILGLPDAEPLVTAAVRRARLLGARPYEARARDRLTRWPFA</sequence>
<keyword evidence="4" id="KW-0804">Transcription</keyword>
<accession>A0A931IK65</accession>
<proteinExistence type="inferred from homology"/>
<evidence type="ECO:0000256" key="4">
    <source>
        <dbReference type="ARBA" id="ARBA00023163"/>
    </source>
</evidence>
<evidence type="ECO:0000259" key="6">
    <source>
        <dbReference type="SMART" id="SM01043"/>
    </source>
</evidence>
<dbReference type="SMART" id="SM01043">
    <property type="entry name" value="BTAD"/>
    <property type="match status" value="1"/>
</dbReference>
<dbReference type="GO" id="GO:0003677">
    <property type="term" value="F:DNA binding"/>
    <property type="evidence" value="ECO:0007669"/>
    <property type="project" value="UniProtKB-KW"/>
</dbReference>
<dbReference type="CDD" id="cd15831">
    <property type="entry name" value="BTAD"/>
    <property type="match status" value="1"/>
</dbReference>
<name>A0A931IK65_9NOCA</name>
<dbReference type="Proteomes" id="UP000655751">
    <property type="component" value="Unassembled WGS sequence"/>
</dbReference>
<protein>
    <submittedName>
        <fullName evidence="7">AAA family ATPase</fullName>
    </submittedName>
</protein>
<dbReference type="SUPFAM" id="SSF46894">
    <property type="entry name" value="C-terminal effector domain of the bipartite response regulators"/>
    <property type="match status" value="1"/>
</dbReference>
<comment type="similarity">
    <text evidence="1">Belongs to the AfsR/DnrI/RedD regulatory family.</text>
</comment>
<evidence type="ECO:0000313" key="8">
    <source>
        <dbReference type="Proteomes" id="UP000655751"/>
    </source>
</evidence>
<dbReference type="Gene3D" id="1.10.10.10">
    <property type="entry name" value="Winged helix-like DNA-binding domain superfamily/Winged helix DNA-binding domain"/>
    <property type="match status" value="1"/>
</dbReference>
<dbReference type="RefSeq" id="WP_196154052.1">
    <property type="nucleotide sequence ID" value="NZ_JADMLG010000029.1"/>
</dbReference>
<feature type="domain" description="Bacterial transcriptional activator" evidence="6">
    <location>
        <begin position="109"/>
        <end position="254"/>
    </location>
</feature>
<dbReference type="InterPro" id="IPR011990">
    <property type="entry name" value="TPR-like_helical_dom_sf"/>
</dbReference>
<gene>
    <name evidence="7" type="ORF">IT779_36395</name>
</gene>
<comment type="caution">
    <text evidence="7">The sequence shown here is derived from an EMBL/GenBank/DDBJ whole genome shotgun (WGS) entry which is preliminary data.</text>
</comment>
<evidence type="ECO:0000259" key="5">
    <source>
        <dbReference type="SMART" id="SM00862"/>
    </source>
</evidence>
<dbReference type="InterPro" id="IPR051677">
    <property type="entry name" value="AfsR-DnrI-RedD_regulator"/>
</dbReference>